<evidence type="ECO:0000256" key="4">
    <source>
        <dbReference type="ARBA" id="ARBA00023194"/>
    </source>
</evidence>
<dbReference type="RefSeq" id="WP_161698412.1">
    <property type="nucleotide sequence ID" value="NZ_JAAAHS010000111.1"/>
</dbReference>
<dbReference type="EMBL" id="JAAAHS010000111">
    <property type="protein sequence ID" value="NBE52956.1"/>
    <property type="molecule type" value="Genomic_DNA"/>
</dbReference>
<sequence length="369" mass="40506">MTTSAPIRVSDVLRRPRTGPAVWKGVRPARSGAWVLRLSSAQVDEIDAALRAVRERGLPLLKVTAADFPLPTLTGQLRCMADELENGRGFVLVKRVPVERYSPAAASALFWGLGRHLGVPVSQNARGHMLGHSRDTGRTLADPSTRAYETRGRLPFHTDGSDALALLCLRSARTGGRVAVASSGAVYNALLERRPDLVDRLYRTHFLDRREGQVPAELPYLAVPLAAWHAGRLSMRYHRSSLESAQRFPGVPPLEPADIELFDLIDELAQSPELRLDLDFEPGDLLLLGNHTVLHSRTAYEDHPDPEPKRHVLRLSLALREGRELPDGYWGDTRATDTDSGTGTDTDSDTAAGPGRGGVTPRDEIAKRR</sequence>
<reference evidence="7" key="1">
    <citation type="submission" date="2020-01" db="EMBL/GenBank/DDBJ databases">
        <title>Whole-genome analyses of novel actinobacteria.</title>
        <authorList>
            <person name="Sahin N."/>
        </authorList>
    </citation>
    <scope>NUCLEOTIDE SEQUENCE</scope>
    <source>
        <strain evidence="7">YC537</strain>
    </source>
</reference>
<organism evidence="7 8">
    <name type="scientific">Streptomyces boluensis</name>
    <dbReference type="NCBI Taxonomy" id="1775135"/>
    <lineage>
        <taxon>Bacteria</taxon>
        <taxon>Bacillati</taxon>
        <taxon>Actinomycetota</taxon>
        <taxon>Actinomycetes</taxon>
        <taxon>Kitasatosporales</taxon>
        <taxon>Streptomycetaceae</taxon>
        <taxon>Streptomyces</taxon>
    </lineage>
</organism>
<evidence type="ECO:0000313" key="7">
    <source>
        <dbReference type="EMBL" id="NBE52956.1"/>
    </source>
</evidence>
<evidence type="ECO:0000256" key="5">
    <source>
        <dbReference type="SAM" id="MobiDB-lite"/>
    </source>
</evidence>
<evidence type="ECO:0000256" key="3">
    <source>
        <dbReference type="ARBA" id="ARBA00023004"/>
    </source>
</evidence>
<evidence type="ECO:0000256" key="1">
    <source>
        <dbReference type="ARBA" id="ARBA00001954"/>
    </source>
</evidence>
<keyword evidence="4" id="KW-0045">Antibiotic biosynthesis</keyword>
<feature type="domain" description="TauD/TfdA-like" evidence="6">
    <location>
        <begin position="63"/>
        <end position="315"/>
    </location>
</feature>
<keyword evidence="8" id="KW-1185">Reference proteome</keyword>
<dbReference type="SUPFAM" id="SSF51197">
    <property type="entry name" value="Clavaminate synthase-like"/>
    <property type="match status" value="1"/>
</dbReference>
<dbReference type="Gene3D" id="3.60.130.10">
    <property type="entry name" value="Clavaminate synthase-like"/>
    <property type="match status" value="1"/>
</dbReference>
<comment type="cofactor">
    <cofactor evidence="1">
        <name>Fe(2+)</name>
        <dbReference type="ChEBI" id="CHEBI:29033"/>
    </cofactor>
</comment>
<dbReference type="GO" id="GO:0017000">
    <property type="term" value="P:antibiotic biosynthetic process"/>
    <property type="evidence" value="ECO:0007669"/>
    <property type="project" value="UniProtKB-KW"/>
</dbReference>
<keyword evidence="2" id="KW-0560">Oxidoreductase</keyword>
<dbReference type="PANTHER" id="PTHR10696:SF56">
    <property type="entry name" value="TAUD_TFDA-LIKE DOMAIN-CONTAINING PROTEIN"/>
    <property type="match status" value="1"/>
</dbReference>
<dbReference type="InterPro" id="IPR042098">
    <property type="entry name" value="TauD-like_sf"/>
</dbReference>
<evidence type="ECO:0000313" key="8">
    <source>
        <dbReference type="Proteomes" id="UP000598297"/>
    </source>
</evidence>
<keyword evidence="7" id="KW-0223">Dioxygenase</keyword>
<dbReference type="InterPro" id="IPR050411">
    <property type="entry name" value="AlphaKG_dependent_hydroxylases"/>
</dbReference>
<dbReference type="GO" id="GO:0051213">
    <property type="term" value="F:dioxygenase activity"/>
    <property type="evidence" value="ECO:0007669"/>
    <property type="project" value="UniProtKB-KW"/>
</dbReference>
<dbReference type="PANTHER" id="PTHR10696">
    <property type="entry name" value="GAMMA-BUTYROBETAINE HYDROXYLASE-RELATED"/>
    <property type="match status" value="1"/>
</dbReference>
<evidence type="ECO:0000259" key="6">
    <source>
        <dbReference type="Pfam" id="PF02668"/>
    </source>
</evidence>
<accession>A0A964XMA1</accession>
<keyword evidence="3" id="KW-0408">Iron</keyword>
<feature type="compositionally biased region" description="Low complexity" evidence="5">
    <location>
        <begin position="338"/>
        <end position="353"/>
    </location>
</feature>
<dbReference type="Proteomes" id="UP000598297">
    <property type="component" value="Unassembled WGS sequence"/>
</dbReference>
<gene>
    <name evidence="7" type="ORF">GUY60_16280</name>
</gene>
<dbReference type="Pfam" id="PF02668">
    <property type="entry name" value="TauD"/>
    <property type="match status" value="1"/>
</dbReference>
<protein>
    <submittedName>
        <fullName evidence="7">TauD/TfdA family dioxygenase</fullName>
    </submittedName>
</protein>
<dbReference type="OrthoDB" id="5491415at2"/>
<dbReference type="AlphaFoldDB" id="A0A964XMA1"/>
<comment type="caution">
    <text evidence="7">The sequence shown here is derived from an EMBL/GenBank/DDBJ whole genome shotgun (WGS) entry which is preliminary data.</text>
</comment>
<proteinExistence type="predicted"/>
<dbReference type="InterPro" id="IPR003819">
    <property type="entry name" value="TauD/TfdA-like"/>
</dbReference>
<evidence type="ECO:0000256" key="2">
    <source>
        <dbReference type="ARBA" id="ARBA00023002"/>
    </source>
</evidence>
<feature type="region of interest" description="Disordered" evidence="5">
    <location>
        <begin position="326"/>
        <end position="369"/>
    </location>
</feature>
<name>A0A964XMA1_9ACTN</name>